<dbReference type="GO" id="GO:0006508">
    <property type="term" value="P:proteolysis"/>
    <property type="evidence" value="ECO:0007669"/>
    <property type="project" value="UniProtKB-KW"/>
</dbReference>
<dbReference type="EMBL" id="JALDAW010000011">
    <property type="protein sequence ID" value="MDY5168073.1"/>
    <property type="molecule type" value="Genomic_DNA"/>
</dbReference>
<evidence type="ECO:0000256" key="1">
    <source>
        <dbReference type="SAM" id="Phobius"/>
    </source>
</evidence>
<feature type="transmembrane region" description="Helical" evidence="1">
    <location>
        <begin position="166"/>
        <end position="184"/>
    </location>
</feature>
<feature type="domain" description="CAAX prenyl protease 2/Lysostaphin resistance protein A-like" evidence="2">
    <location>
        <begin position="135"/>
        <end position="232"/>
    </location>
</feature>
<sequence>MAVKLTGTRMDKAPLSPLRCLLLILNYYVGFAYFYPRWAARITLWLNPWAIQTSSAVLFAFYIWMILFSVIVAFPLFKESWQKLPPLSKVLKNVFFLCIIVYLANIGFSLIASMLSGTASSVNQEGLDQSMKAIPLLTAFITVIYAPIVEETLFRGVFFRCCRAKLNFICSMLISGLMFGSIHIYSSLLAGNFTDAWYLLTYAGIGFILCIAYEQNDSIYPSIMLHFMVNLLGTLAMFL</sequence>
<protein>
    <submittedName>
        <fullName evidence="3">CPBP family intramembrane metalloprotease</fullName>
    </submittedName>
    <submittedName>
        <fullName evidence="4">Membrane protease YdiL (CAAX protease family)</fullName>
    </submittedName>
</protein>
<accession>A0A318KHH1</accession>
<dbReference type="Pfam" id="PF02517">
    <property type="entry name" value="Rce1-like"/>
    <property type="match status" value="1"/>
</dbReference>
<keyword evidence="3" id="KW-0482">Metalloprotease</keyword>
<keyword evidence="1" id="KW-1133">Transmembrane helix</keyword>
<feature type="transmembrane region" description="Helical" evidence="1">
    <location>
        <begin position="90"/>
        <end position="113"/>
    </location>
</feature>
<dbReference type="AlphaFoldDB" id="A0A318KHH1"/>
<dbReference type="PANTHER" id="PTHR36435:SF1">
    <property type="entry name" value="CAAX AMINO TERMINAL PROTEASE FAMILY PROTEIN"/>
    <property type="match status" value="1"/>
</dbReference>
<feature type="transmembrane region" description="Helical" evidence="1">
    <location>
        <begin position="133"/>
        <end position="154"/>
    </location>
</feature>
<evidence type="ECO:0000313" key="3">
    <source>
        <dbReference type="EMBL" id="MDY5168073.1"/>
    </source>
</evidence>
<evidence type="ECO:0000313" key="5">
    <source>
        <dbReference type="Proteomes" id="UP000247612"/>
    </source>
</evidence>
<feature type="transmembrane region" description="Helical" evidence="1">
    <location>
        <begin position="196"/>
        <end position="213"/>
    </location>
</feature>
<feature type="transmembrane region" description="Helical" evidence="1">
    <location>
        <begin position="20"/>
        <end position="36"/>
    </location>
</feature>
<reference evidence="3" key="2">
    <citation type="submission" date="2022-03" db="EMBL/GenBank/DDBJ databases">
        <title>First case of bacteraemia caused by Dielma fastidiosa in a patient hospitalised with diverticulitis.</title>
        <authorList>
            <person name="Forman-Ankjaer B."/>
            <person name="Hvid-Jensen F."/>
            <person name="Kobel C.M."/>
            <person name="Greve T."/>
        </authorList>
    </citation>
    <scope>NUCLEOTIDE SEQUENCE</scope>
    <source>
        <strain evidence="3">AUH_DF_2021</strain>
    </source>
</reference>
<evidence type="ECO:0000313" key="4">
    <source>
        <dbReference type="EMBL" id="PXX76940.1"/>
    </source>
</evidence>
<dbReference type="Proteomes" id="UP001276902">
    <property type="component" value="Unassembled WGS sequence"/>
</dbReference>
<dbReference type="GO" id="GO:0080120">
    <property type="term" value="P:CAAX-box protein maturation"/>
    <property type="evidence" value="ECO:0007669"/>
    <property type="project" value="UniProtKB-ARBA"/>
</dbReference>
<evidence type="ECO:0000259" key="2">
    <source>
        <dbReference type="Pfam" id="PF02517"/>
    </source>
</evidence>
<name>A0A318KHH1_9FIRM</name>
<dbReference type="STRING" id="1034346.GCA_000313565_03445"/>
<comment type="caution">
    <text evidence="4">The sequence shown here is derived from an EMBL/GenBank/DDBJ whole genome shotgun (WGS) entry which is preliminary data.</text>
</comment>
<gene>
    <name evidence="4" type="ORF">DES51_113136</name>
    <name evidence="3" type="ORF">MQE39_08080</name>
</gene>
<dbReference type="Proteomes" id="UP000247612">
    <property type="component" value="Unassembled WGS sequence"/>
</dbReference>
<dbReference type="InterPro" id="IPR003675">
    <property type="entry name" value="Rce1/LyrA-like_dom"/>
</dbReference>
<dbReference type="GO" id="GO:0004175">
    <property type="term" value="F:endopeptidase activity"/>
    <property type="evidence" value="ECO:0007669"/>
    <property type="project" value="UniProtKB-ARBA"/>
</dbReference>
<dbReference type="OrthoDB" id="8607342at2"/>
<keyword evidence="1" id="KW-0812">Transmembrane</keyword>
<proteinExistence type="predicted"/>
<dbReference type="PANTHER" id="PTHR36435">
    <property type="entry name" value="SLR1288 PROTEIN"/>
    <property type="match status" value="1"/>
</dbReference>
<dbReference type="RefSeq" id="WP_022939724.1">
    <property type="nucleotide sequence ID" value="NZ_BAABZA010000001.1"/>
</dbReference>
<organism evidence="4 5">
    <name type="scientific">Dielma fastidiosa</name>
    <dbReference type="NCBI Taxonomy" id="1034346"/>
    <lineage>
        <taxon>Bacteria</taxon>
        <taxon>Bacillati</taxon>
        <taxon>Bacillota</taxon>
        <taxon>Erysipelotrichia</taxon>
        <taxon>Erysipelotrichales</taxon>
        <taxon>Erysipelotrichaceae</taxon>
        <taxon>Dielma</taxon>
    </lineage>
</organism>
<keyword evidence="3" id="KW-0378">Hydrolase</keyword>
<feature type="transmembrane region" description="Helical" evidence="1">
    <location>
        <begin position="220"/>
        <end position="238"/>
    </location>
</feature>
<reference evidence="4 5" key="1">
    <citation type="submission" date="2018-05" db="EMBL/GenBank/DDBJ databases">
        <title>Genomic Encyclopedia of Type Strains, Phase IV (KMG-IV): sequencing the most valuable type-strain genomes for metagenomic binning, comparative biology and taxonomic classification.</title>
        <authorList>
            <person name="Goeker M."/>
        </authorList>
    </citation>
    <scope>NUCLEOTIDE SEQUENCE [LARGE SCALE GENOMIC DNA]</scope>
    <source>
        <strain evidence="4 5">JC118</strain>
    </source>
</reference>
<feature type="transmembrane region" description="Helical" evidence="1">
    <location>
        <begin position="56"/>
        <end position="78"/>
    </location>
</feature>
<dbReference type="GO" id="GO:0008237">
    <property type="term" value="F:metallopeptidase activity"/>
    <property type="evidence" value="ECO:0007669"/>
    <property type="project" value="UniProtKB-KW"/>
</dbReference>
<dbReference type="EMBL" id="QJKH01000013">
    <property type="protein sequence ID" value="PXX76940.1"/>
    <property type="molecule type" value="Genomic_DNA"/>
</dbReference>
<keyword evidence="4" id="KW-0645">Protease</keyword>
<dbReference type="InterPro" id="IPR052710">
    <property type="entry name" value="CAAX_protease"/>
</dbReference>
<keyword evidence="1" id="KW-0472">Membrane</keyword>
<keyword evidence="5" id="KW-1185">Reference proteome</keyword>